<proteinExistence type="predicted"/>
<evidence type="ECO:0000313" key="3">
    <source>
        <dbReference type="Proteomes" id="UP000019678"/>
    </source>
</evidence>
<dbReference type="RefSeq" id="WP_044240783.1">
    <property type="nucleotide sequence ID" value="NZ_ASRX01000018.1"/>
</dbReference>
<keyword evidence="1" id="KW-0175">Coiled coil</keyword>
<dbReference type="Proteomes" id="UP000019678">
    <property type="component" value="Unassembled WGS sequence"/>
</dbReference>
<evidence type="ECO:0000256" key="1">
    <source>
        <dbReference type="SAM" id="Coils"/>
    </source>
</evidence>
<dbReference type="EMBL" id="ASRX01000018">
    <property type="protein sequence ID" value="EYF06156.1"/>
    <property type="molecule type" value="Genomic_DNA"/>
</dbReference>
<organism evidence="2 3">
    <name type="scientific">Chondromyces apiculatus DSM 436</name>
    <dbReference type="NCBI Taxonomy" id="1192034"/>
    <lineage>
        <taxon>Bacteria</taxon>
        <taxon>Pseudomonadati</taxon>
        <taxon>Myxococcota</taxon>
        <taxon>Polyangia</taxon>
        <taxon>Polyangiales</taxon>
        <taxon>Polyangiaceae</taxon>
        <taxon>Chondromyces</taxon>
    </lineage>
</organism>
<keyword evidence="3" id="KW-1185">Reference proteome</keyword>
<comment type="caution">
    <text evidence="2">The sequence shown here is derived from an EMBL/GenBank/DDBJ whole genome shotgun (WGS) entry which is preliminary data.</text>
</comment>
<evidence type="ECO:0000313" key="2">
    <source>
        <dbReference type="EMBL" id="EYF06156.1"/>
    </source>
</evidence>
<name>A0A017TC30_9BACT</name>
<gene>
    <name evidence="2" type="ORF">CAP_2346</name>
</gene>
<feature type="coiled-coil region" evidence="1">
    <location>
        <begin position="73"/>
        <end position="103"/>
    </location>
</feature>
<dbReference type="AlphaFoldDB" id="A0A017TC30"/>
<sequence>MDALSLFRSQKSDLLGSQQLVIIDEATGEVTSEASLEVAAGASTKASVASALPGVVNGQGETAREGTGDPSLRLRLRDAAERYQRAAAQAQRAQAEYLRVNEACLGQLKRRPVLRPKQITQLEWMTRAAAVQFADALRSCRGWWTDSERRHRG</sequence>
<reference evidence="2 3" key="1">
    <citation type="submission" date="2013-05" db="EMBL/GenBank/DDBJ databases">
        <title>Genome assembly of Chondromyces apiculatus DSM 436.</title>
        <authorList>
            <person name="Sharma G."/>
            <person name="Khatri I."/>
            <person name="Kaur C."/>
            <person name="Mayilraj S."/>
            <person name="Subramanian S."/>
        </authorList>
    </citation>
    <scope>NUCLEOTIDE SEQUENCE [LARGE SCALE GENOMIC DNA]</scope>
    <source>
        <strain evidence="2 3">DSM 436</strain>
    </source>
</reference>
<accession>A0A017TC30</accession>
<protein>
    <submittedName>
        <fullName evidence="2">Uncharacterized protein</fullName>
    </submittedName>
</protein>